<dbReference type="Proteomes" id="UP000242287">
    <property type="component" value="Unassembled WGS sequence"/>
</dbReference>
<evidence type="ECO:0000313" key="2">
    <source>
        <dbReference type="EMBL" id="PFH45936.1"/>
    </source>
</evidence>
<accession>A0A2A9NDT5</accession>
<evidence type="ECO:0000256" key="1">
    <source>
        <dbReference type="SAM" id="Phobius"/>
    </source>
</evidence>
<proteinExistence type="predicted"/>
<name>A0A2A9NDT5_9AGAR</name>
<sequence length="325" mass="36002">MSFWFPDNINRGNRVDQLASDIEHFQLQVKQDVDDAKAHDQKAIEFLNKIIKIHGFRTLEELIAEAESKLSPEDRDKYRQMKNDVAILDANISLALTVGAGITGLGAAIGLTGQALSFLWNRQLVMVGFRVIAVGLVKLVSGQVDLGLKLLKAAAGIFSNTLEGQSLVGKAATALKVFKVLGKVLAVLGVVIDVLTFVIDFIEASKQRDTLRQATHELCVDRVQVQMIQDYTRATLFFSADARATLDFALTLQGLVDDGYISQDIVDAKVNEKIAEWIPKLGQTINSITERSAYDSLAAFDKSRSSWTNEDPNFHYIYDKLKNIK</sequence>
<protein>
    <submittedName>
        <fullName evidence="2">Uncharacterized protein</fullName>
    </submittedName>
</protein>
<feature type="transmembrane region" description="Helical" evidence="1">
    <location>
        <begin position="184"/>
        <end position="202"/>
    </location>
</feature>
<keyword evidence="3" id="KW-1185">Reference proteome</keyword>
<keyword evidence="1" id="KW-1133">Transmembrane helix</keyword>
<reference evidence="2 3" key="1">
    <citation type="submission" date="2014-02" db="EMBL/GenBank/DDBJ databases">
        <title>Transposable element dynamics among asymbiotic and ectomycorrhizal Amanita fungi.</title>
        <authorList>
            <consortium name="DOE Joint Genome Institute"/>
            <person name="Hess J."/>
            <person name="Skrede I."/>
            <person name="Wolfe B."/>
            <person name="LaButti K."/>
            <person name="Ohm R.A."/>
            <person name="Grigoriev I.V."/>
            <person name="Pringle A."/>
        </authorList>
    </citation>
    <scope>NUCLEOTIDE SEQUENCE [LARGE SCALE GENOMIC DNA]</scope>
    <source>
        <strain evidence="2 3">SKay4041</strain>
    </source>
</reference>
<dbReference type="AlphaFoldDB" id="A0A2A9NDT5"/>
<gene>
    <name evidence="2" type="ORF">AMATHDRAFT_8459</name>
</gene>
<evidence type="ECO:0000313" key="3">
    <source>
        <dbReference type="Proteomes" id="UP000242287"/>
    </source>
</evidence>
<organism evidence="2 3">
    <name type="scientific">Amanita thiersii Skay4041</name>
    <dbReference type="NCBI Taxonomy" id="703135"/>
    <lineage>
        <taxon>Eukaryota</taxon>
        <taxon>Fungi</taxon>
        <taxon>Dikarya</taxon>
        <taxon>Basidiomycota</taxon>
        <taxon>Agaricomycotina</taxon>
        <taxon>Agaricomycetes</taxon>
        <taxon>Agaricomycetidae</taxon>
        <taxon>Agaricales</taxon>
        <taxon>Pluteineae</taxon>
        <taxon>Amanitaceae</taxon>
        <taxon>Amanita</taxon>
    </lineage>
</organism>
<feature type="transmembrane region" description="Helical" evidence="1">
    <location>
        <begin position="92"/>
        <end position="112"/>
    </location>
</feature>
<dbReference type="EMBL" id="KZ302264">
    <property type="protein sequence ID" value="PFH45936.1"/>
    <property type="molecule type" value="Genomic_DNA"/>
</dbReference>
<keyword evidence="1" id="KW-0812">Transmembrane</keyword>
<keyword evidence="1" id="KW-0472">Membrane</keyword>
<dbReference type="OrthoDB" id="3261198at2759"/>